<organism evidence="2 3">
    <name type="scientific">Colocasia esculenta</name>
    <name type="common">Wild taro</name>
    <name type="synonym">Arum esculentum</name>
    <dbReference type="NCBI Taxonomy" id="4460"/>
    <lineage>
        <taxon>Eukaryota</taxon>
        <taxon>Viridiplantae</taxon>
        <taxon>Streptophyta</taxon>
        <taxon>Embryophyta</taxon>
        <taxon>Tracheophyta</taxon>
        <taxon>Spermatophyta</taxon>
        <taxon>Magnoliopsida</taxon>
        <taxon>Liliopsida</taxon>
        <taxon>Araceae</taxon>
        <taxon>Aroideae</taxon>
        <taxon>Colocasieae</taxon>
        <taxon>Colocasia</taxon>
    </lineage>
</organism>
<keyword evidence="3" id="KW-1185">Reference proteome</keyword>
<proteinExistence type="predicted"/>
<protein>
    <submittedName>
        <fullName evidence="2">Uncharacterized protein</fullName>
    </submittedName>
</protein>
<feature type="region of interest" description="Disordered" evidence="1">
    <location>
        <begin position="107"/>
        <end position="149"/>
    </location>
</feature>
<dbReference type="EMBL" id="NMUH01000585">
    <property type="protein sequence ID" value="MQL81736.1"/>
    <property type="molecule type" value="Genomic_DNA"/>
</dbReference>
<feature type="region of interest" description="Disordered" evidence="1">
    <location>
        <begin position="1"/>
        <end position="31"/>
    </location>
</feature>
<feature type="region of interest" description="Disordered" evidence="1">
    <location>
        <begin position="78"/>
        <end position="97"/>
    </location>
</feature>
<sequence length="149" mass="15958">MTYAQHVSFSSPPITQQRDDADCHGPGQTVRYPCRSHRRLRSLLGHLSLSLSSPQHAPGEHDSLISLLLPRHLLIGSRAAAPSPQPRPLSLSPDPSLLRSAEGALVDCGGKKGEERGDDAAEEDPPEAPPRWDVAAAARHGLESSPQAM</sequence>
<accession>A0A843UI77</accession>
<comment type="caution">
    <text evidence="2">The sequence shown here is derived from an EMBL/GenBank/DDBJ whole genome shotgun (WGS) entry which is preliminary data.</text>
</comment>
<dbReference type="Proteomes" id="UP000652761">
    <property type="component" value="Unassembled WGS sequence"/>
</dbReference>
<feature type="compositionally biased region" description="Polar residues" evidence="1">
    <location>
        <begin position="1"/>
        <end position="16"/>
    </location>
</feature>
<feature type="compositionally biased region" description="Basic and acidic residues" evidence="1">
    <location>
        <begin position="109"/>
        <end position="119"/>
    </location>
</feature>
<reference evidence="2" key="1">
    <citation type="submission" date="2017-07" db="EMBL/GenBank/DDBJ databases">
        <title>Taro Niue Genome Assembly and Annotation.</title>
        <authorList>
            <person name="Atibalentja N."/>
            <person name="Keating K."/>
            <person name="Fields C.J."/>
        </authorList>
    </citation>
    <scope>NUCLEOTIDE SEQUENCE</scope>
    <source>
        <strain evidence="2">Niue_2</strain>
        <tissue evidence="2">Leaf</tissue>
    </source>
</reference>
<name>A0A843UI77_COLES</name>
<evidence type="ECO:0000313" key="3">
    <source>
        <dbReference type="Proteomes" id="UP000652761"/>
    </source>
</evidence>
<evidence type="ECO:0000313" key="2">
    <source>
        <dbReference type="EMBL" id="MQL81736.1"/>
    </source>
</evidence>
<gene>
    <name evidence="2" type="ORF">Taro_014200</name>
</gene>
<feature type="non-terminal residue" evidence="2">
    <location>
        <position position="149"/>
    </location>
</feature>
<evidence type="ECO:0000256" key="1">
    <source>
        <dbReference type="SAM" id="MobiDB-lite"/>
    </source>
</evidence>
<dbReference type="AlphaFoldDB" id="A0A843UI77"/>